<evidence type="ECO:0000313" key="1">
    <source>
        <dbReference type="EMBL" id="SHH97589.1"/>
    </source>
</evidence>
<dbReference type="GO" id="GO:0042601">
    <property type="term" value="C:endospore-forming forespore"/>
    <property type="evidence" value="ECO:0007669"/>
    <property type="project" value="TreeGrafter"/>
</dbReference>
<evidence type="ECO:0008006" key="3">
    <source>
        <dbReference type="Google" id="ProtNLM"/>
    </source>
</evidence>
<dbReference type="InterPro" id="IPR047175">
    <property type="entry name" value="CotS-like"/>
</dbReference>
<dbReference type="EMBL" id="FQXM01000027">
    <property type="protein sequence ID" value="SHH97589.1"/>
    <property type="molecule type" value="Genomic_DNA"/>
</dbReference>
<sequence>MKNYTESLAIFLSEKNVKFEIKEKNKTIVFSDDLIQQLFLITEFHYKCQGYKPKIWNRMIDDRGTLVQDFSNKVKIVKRDILRLKNRDLENKFEEFLLSNSEENISKADKMLNIVEHKGYKQMIKRSMDRNEICLKEVYFTNIWNDNGIVIYDLKKSALDVYENDAIYLLSKLKRKGYKFDWDIMINKYCKNQNMDYFSENYINNMVNFPYDYIKSALKYFWISKRYKEVFSQEKANKYINKIYNTK</sequence>
<organism evidence="1 2">
    <name type="scientific">Clostridium grantii DSM 8605</name>
    <dbReference type="NCBI Taxonomy" id="1121316"/>
    <lineage>
        <taxon>Bacteria</taxon>
        <taxon>Bacillati</taxon>
        <taxon>Bacillota</taxon>
        <taxon>Clostridia</taxon>
        <taxon>Eubacteriales</taxon>
        <taxon>Clostridiaceae</taxon>
        <taxon>Clostridium</taxon>
    </lineage>
</organism>
<dbReference type="PANTHER" id="PTHR39179:SF1">
    <property type="entry name" value="SPORE COAT PROTEIN I"/>
    <property type="match status" value="1"/>
</dbReference>
<evidence type="ECO:0000313" key="2">
    <source>
        <dbReference type="Proteomes" id="UP000184447"/>
    </source>
</evidence>
<dbReference type="OrthoDB" id="1928514at2"/>
<accession>A0A1M5XCW6</accession>
<dbReference type="Proteomes" id="UP000184447">
    <property type="component" value="Unassembled WGS sequence"/>
</dbReference>
<dbReference type="RefSeq" id="WP_073340147.1">
    <property type="nucleotide sequence ID" value="NZ_FQXM01000027.1"/>
</dbReference>
<keyword evidence="2" id="KW-1185">Reference proteome</keyword>
<protein>
    <recommendedName>
        <fullName evidence="3">Spore coat protein, CotS family</fullName>
    </recommendedName>
</protein>
<proteinExistence type="predicted"/>
<gene>
    <name evidence="1" type="ORF">SAMN02745207_03551</name>
</gene>
<reference evidence="1 2" key="1">
    <citation type="submission" date="2016-11" db="EMBL/GenBank/DDBJ databases">
        <authorList>
            <person name="Jaros S."/>
            <person name="Januszkiewicz K."/>
            <person name="Wedrychowicz H."/>
        </authorList>
    </citation>
    <scope>NUCLEOTIDE SEQUENCE [LARGE SCALE GENOMIC DNA]</scope>
    <source>
        <strain evidence="1 2">DSM 8605</strain>
    </source>
</reference>
<dbReference type="STRING" id="1121316.SAMN02745207_03551"/>
<dbReference type="PANTHER" id="PTHR39179">
    <property type="entry name" value="SPORE COAT PROTEIN I"/>
    <property type="match status" value="1"/>
</dbReference>
<dbReference type="Gene3D" id="3.90.1200.10">
    <property type="match status" value="1"/>
</dbReference>
<name>A0A1M5XCW6_9CLOT</name>
<dbReference type="AlphaFoldDB" id="A0A1M5XCW6"/>